<dbReference type="Proteomes" id="UP000758856">
    <property type="component" value="Unassembled WGS sequence"/>
</dbReference>
<reference evidence="1" key="3">
    <citation type="submission" date="2023-01" db="EMBL/GenBank/DDBJ databases">
        <authorList>
            <person name="Sun Q."/>
            <person name="Evtushenko L."/>
        </authorList>
    </citation>
    <scope>NUCLEOTIDE SEQUENCE</scope>
    <source>
        <strain evidence="1">VKM B-1606</strain>
    </source>
</reference>
<protein>
    <submittedName>
        <fullName evidence="2">Ca2+-binding RTX toxin-like protein</fullName>
    </submittedName>
</protein>
<evidence type="ECO:0000313" key="2">
    <source>
        <dbReference type="EMBL" id="MBM7851327.1"/>
    </source>
</evidence>
<dbReference type="AlphaFoldDB" id="A0A9W6MQ74"/>
<reference evidence="2 3" key="2">
    <citation type="submission" date="2021-01" db="EMBL/GenBank/DDBJ databases">
        <title>Genomic Encyclopedia of Type Strains, Phase IV (KMG-IV): sequencing the most valuable type-strain genomes for metagenomic binning, comparative biology and taxonomic classification.</title>
        <authorList>
            <person name="Goeker M."/>
        </authorList>
    </citation>
    <scope>NUCLEOTIDE SEQUENCE [LARGE SCALE GENOMIC DNA]</scope>
    <source>
        <strain evidence="2 3">DSM 6130</strain>
    </source>
</reference>
<dbReference type="PROSITE" id="PS00330">
    <property type="entry name" value="HEMOLYSIN_CALCIUM"/>
    <property type="match status" value="3"/>
</dbReference>
<reference evidence="1" key="1">
    <citation type="journal article" date="2014" name="Int. J. Syst. Evol. Microbiol.">
        <title>Complete genome sequence of Corynebacterium casei LMG S-19264T (=DSM 44701T), isolated from a smear-ripened cheese.</title>
        <authorList>
            <consortium name="US DOE Joint Genome Institute (JGI-PGF)"/>
            <person name="Walter F."/>
            <person name="Albersmeier A."/>
            <person name="Kalinowski J."/>
            <person name="Ruckert C."/>
        </authorList>
    </citation>
    <scope>NUCLEOTIDE SEQUENCE</scope>
    <source>
        <strain evidence="1">VKM B-1606</strain>
    </source>
</reference>
<keyword evidence="3" id="KW-1185">Reference proteome</keyword>
<dbReference type="EMBL" id="JAFBCY010000002">
    <property type="protein sequence ID" value="MBM7851327.1"/>
    <property type="molecule type" value="Genomic_DNA"/>
</dbReference>
<accession>A0A9W6MQ74</accession>
<dbReference type="SUPFAM" id="SSF51120">
    <property type="entry name" value="beta-Roll"/>
    <property type="match status" value="2"/>
</dbReference>
<evidence type="ECO:0000313" key="3">
    <source>
        <dbReference type="Proteomes" id="UP000758856"/>
    </source>
</evidence>
<gene>
    <name evidence="1" type="ORF">GCM10008170_04040</name>
    <name evidence="2" type="ORF">JOD31_001552</name>
</gene>
<dbReference type="Proteomes" id="UP001143400">
    <property type="component" value="Unassembled WGS sequence"/>
</dbReference>
<proteinExistence type="predicted"/>
<evidence type="ECO:0000313" key="1">
    <source>
        <dbReference type="EMBL" id="GLK54385.1"/>
    </source>
</evidence>
<comment type="caution">
    <text evidence="1">The sequence shown here is derived from an EMBL/GenBank/DDBJ whole genome shotgun (WGS) entry which is preliminary data.</text>
</comment>
<dbReference type="InterPro" id="IPR018511">
    <property type="entry name" value="Hemolysin-typ_Ca-bd_CS"/>
</dbReference>
<dbReference type="GO" id="GO:0005509">
    <property type="term" value="F:calcium ion binding"/>
    <property type="evidence" value="ECO:0007669"/>
    <property type="project" value="InterPro"/>
</dbReference>
<dbReference type="InterPro" id="IPR011049">
    <property type="entry name" value="Serralysin-like_metalloprot_C"/>
</dbReference>
<dbReference type="RefSeq" id="WP_204949715.1">
    <property type="nucleotide sequence ID" value="NZ_BSFF01000001.1"/>
</dbReference>
<organism evidence="1 4">
    <name type="scientific">Methylopila capsulata</name>
    <dbReference type="NCBI Taxonomy" id="61654"/>
    <lineage>
        <taxon>Bacteria</taxon>
        <taxon>Pseudomonadati</taxon>
        <taxon>Pseudomonadota</taxon>
        <taxon>Alphaproteobacteria</taxon>
        <taxon>Hyphomicrobiales</taxon>
        <taxon>Methylopilaceae</taxon>
        <taxon>Methylopila</taxon>
    </lineage>
</organism>
<dbReference type="EMBL" id="BSFF01000001">
    <property type="protein sequence ID" value="GLK54385.1"/>
    <property type="molecule type" value="Genomic_DNA"/>
</dbReference>
<dbReference type="Gene3D" id="2.150.10.10">
    <property type="entry name" value="Serralysin-like metalloprotease, C-terminal"/>
    <property type="match status" value="1"/>
</dbReference>
<name>A0A9W6MQ74_9HYPH</name>
<dbReference type="Pfam" id="PF00353">
    <property type="entry name" value="HemolysinCabind"/>
    <property type="match status" value="2"/>
</dbReference>
<sequence>MERADGGLDSVIADVDWRLGAHIEGLWLDEGAAIKAIGNALDNDLAGNSNANILIGRGGADTMRGGVGDDVYTVDSSDDVVEEAKKGGVDTVRTTADFALGSGQEIEVLRGLGEAGLQLRGNAFANTIIGANGDDLLRGYSGADWLKGGNGNDTLMGGLGADTLDGGAGGDSFRFAEAPNGEVDVIRAFDAAEDRFLLDDLAFAAFTKGAMTAADIYEHLLFDARTGEIAYDAEGDGGWVAFARIENLTGVLDATNVVIV</sequence>
<evidence type="ECO:0000313" key="4">
    <source>
        <dbReference type="Proteomes" id="UP001143400"/>
    </source>
</evidence>
<dbReference type="InterPro" id="IPR001343">
    <property type="entry name" value="Hemolysn_Ca-bd"/>
</dbReference>
<dbReference type="PRINTS" id="PR00313">
    <property type="entry name" value="CABNDNGRPT"/>
</dbReference>